<keyword evidence="2" id="KW-0472">Membrane</keyword>
<dbReference type="GO" id="GO:0005524">
    <property type="term" value="F:ATP binding"/>
    <property type="evidence" value="ECO:0007669"/>
    <property type="project" value="InterPro"/>
</dbReference>
<evidence type="ECO:0000256" key="3">
    <source>
        <dbReference type="SAM" id="SignalP"/>
    </source>
</evidence>
<sequence length="541" mass="61397">MAYASLPLSFSLSVIALSLSSTISSTIIEDLNRPPPPDFQDTVRNNCLRTPSLRYCNSTHEDLRDVFRSTVVAQHLCRESNNTNCTDGGSTTKIDLRSRPVIAPLYLSFSFFWKYCPLTVRSIDLSSNALQGPFPLEILNCSQIESLDLSHNDFHGEVPVEELMSTRMNRLTLLNLSYNHFSSRESGGVNLSQFFARFNSSSTFVHSGLFSEGHSRHHFGLRRVILLVLFAVSLVTMMGCCGWLCLYRPDYLPFCLKRPNSTSTTFTLAMLKAATKGFSPDTLVAESGRVEIYRGVLKDGTEVGIELERGKVSIESRKEFLRECKVLVQLEHCNLIKVLGWCDRRELRAVVTRWIDVDSIQRWLAGAPPWRQRLKVLAGVTEAMCYMQENWPQVGYDLRTSTVLLSQSHDPLISRFKIGDNTSSSKRVHRFGVFVLEIVSNKCSREGFERGEAGFLEWVRSHYPGHARKIMDEKLRKTNIAYEPLKQTIGIGLMCADLSVNQQPGMDRARRMIKKVYESSTTLTSPREQRTGSDHWNDQPR</sequence>
<feature type="signal peptide" evidence="3">
    <location>
        <begin position="1"/>
        <end position="20"/>
    </location>
</feature>
<feature type="domain" description="Protein kinase" evidence="4">
    <location>
        <begin position="278"/>
        <end position="541"/>
    </location>
</feature>
<dbReference type="SUPFAM" id="SSF52058">
    <property type="entry name" value="L domain-like"/>
    <property type="match status" value="1"/>
</dbReference>
<name>A0AAV7DSQ8_ARIFI</name>
<dbReference type="Pfam" id="PF07714">
    <property type="entry name" value="PK_Tyr_Ser-Thr"/>
    <property type="match status" value="1"/>
</dbReference>
<keyword evidence="2" id="KW-0812">Transmembrane</keyword>
<dbReference type="Gene3D" id="3.80.10.10">
    <property type="entry name" value="Ribonuclease Inhibitor"/>
    <property type="match status" value="1"/>
</dbReference>
<keyword evidence="6" id="KW-1185">Reference proteome</keyword>
<dbReference type="PANTHER" id="PTHR48055:SF46">
    <property type="entry name" value="LEUCINE-RICH REPEAT SERINE_THREONINE-PROTEIN KINASE 1"/>
    <property type="match status" value="1"/>
</dbReference>
<comment type="caution">
    <text evidence="5">The sequence shown here is derived from an EMBL/GenBank/DDBJ whole genome shotgun (WGS) entry which is preliminary data.</text>
</comment>
<dbReference type="GO" id="GO:0016020">
    <property type="term" value="C:membrane"/>
    <property type="evidence" value="ECO:0007669"/>
    <property type="project" value="TreeGrafter"/>
</dbReference>
<dbReference type="PANTHER" id="PTHR48055">
    <property type="entry name" value="LEUCINE-RICH REPEAT RECEPTOR PROTEIN KINASE EMS1"/>
    <property type="match status" value="1"/>
</dbReference>
<accession>A0AAV7DSQ8</accession>
<evidence type="ECO:0000256" key="1">
    <source>
        <dbReference type="SAM" id="MobiDB-lite"/>
    </source>
</evidence>
<reference evidence="5 6" key="1">
    <citation type="submission" date="2021-07" db="EMBL/GenBank/DDBJ databases">
        <title>The Aristolochia fimbriata genome: insights into angiosperm evolution, floral development and chemical biosynthesis.</title>
        <authorList>
            <person name="Jiao Y."/>
        </authorList>
    </citation>
    <scope>NUCLEOTIDE SEQUENCE [LARGE SCALE GENOMIC DNA]</scope>
    <source>
        <strain evidence="5">IBCAS-2021</strain>
        <tissue evidence="5">Leaf</tissue>
    </source>
</reference>
<protein>
    <recommendedName>
        <fullName evidence="4">Protein kinase domain-containing protein</fullName>
    </recommendedName>
</protein>
<dbReference type="InterPro" id="IPR011009">
    <property type="entry name" value="Kinase-like_dom_sf"/>
</dbReference>
<dbReference type="GO" id="GO:0004672">
    <property type="term" value="F:protein kinase activity"/>
    <property type="evidence" value="ECO:0007669"/>
    <property type="project" value="InterPro"/>
</dbReference>
<dbReference type="InterPro" id="IPR001245">
    <property type="entry name" value="Ser-Thr/Tyr_kinase_cat_dom"/>
</dbReference>
<gene>
    <name evidence="5" type="ORF">H6P81_019714</name>
</gene>
<evidence type="ECO:0000313" key="6">
    <source>
        <dbReference type="Proteomes" id="UP000825729"/>
    </source>
</evidence>
<dbReference type="InterPro" id="IPR051564">
    <property type="entry name" value="LRR_receptor-like_kinase"/>
</dbReference>
<dbReference type="AlphaFoldDB" id="A0AAV7DSQ8"/>
<keyword evidence="2" id="KW-1133">Transmembrane helix</keyword>
<dbReference type="PROSITE" id="PS50011">
    <property type="entry name" value="PROTEIN_KINASE_DOM"/>
    <property type="match status" value="1"/>
</dbReference>
<feature type="chain" id="PRO_5043978310" description="Protein kinase domain-containing protein" evidence="3">
    <location>
        <begin position="21"/>
        <end position="541"/>
    </location>
</feature>
<evidence type="ECO:0000313" key="5">
    <source>
        <dbReference type="EMBL" id="KAG9439549.1"/>
    </source>
</evidence>
<keyword evidence="3" id="KW-0732">Signal</keyword>
<dbReference type="InterPro" id="IPR032675">
    <property type="entry name" value="LRR_dom_sf"/>
</dbReference>
<dbReference type="InterPro" id="IPR000719">
    <property type="entry name" value="Prot_kinase_dom"/>
</dbReference>
<dbReference type="Proteomes" id="UP000825729">
    <property type="component" value="Unassembled WGS sequence"/>
</dbReference>
<evidence type="ECO:0000259" key="4">
    <source>
        <dbReference type="PROSITE" id="PS50011"/>
    </source>
</evidence>
<dbReference type="SUPFAM" id="SSF56112">
    <property type="entry name" value="Protein kinase-like (PK-like)"/>
    <property type="match status" value="1"/>
</dbReference>
<feature type="region of interest" description="Disordered" evidence="1">
    <location>
        <begin position="518"/>
        <end position="541"/>
    </location>
</feature>
<organism evidence="5 6">
    <name type="scientific">Aristolochia fimbriata</name>
    <name type="common">White veined hardy Dutchman's pipe vine</name>
    <dbReference type="NCBI Taxonomy" id="158543"/>
    <lineage>
        <taxon>Eukaryota</taxon>
        <taxon>Viridiplantae</taxon>
        <taxon>Streptophyta</taxon>
        <taxon>Embryophyta</taxon>
        <taxon>Tracheophyta</taxon>
        <taxon>Spermatophyta</taxon>
        <taxon>Magnoliopsida</taxon>
        <taxon>Magnoliidae</taxon>
        <taxon>Piperales</taxon>
        <taxon>Aristolochiaceae</taxon>
        <taxon>Aristolochia</taxon>
    </lineage>
</organism>
<proteinExistence type="predicted"/>
<dbReference type="Gene3D" id="3.30.200.20">
    <property type="entry name" value="Phosphorylase Kinase, domain 1"/>
    <property type="match status" value="1"/>
</dbReference>
<feature type="transmembrane region" description="Helical" evidence="2">
    <location>
        <begin position="224"/>
        <end position="247"/>
    </location>
</feature>
<dbReference type="EMBL" id="JAINDJ010000008">
    <property type="protein sequence ID" value="KAG9439549.1"/>
    <property type="molecule type" value="Genomic_DNA"/>
</dbReference>
<feature type="compositionally biased region" description="Basic and acidic residues" evidence="1">
    <location>
        <begin position="527"/>
        <end position="541"/>
    </location>
</feature>
<evidence type="ECO:0000256" key="2">
    <source>
        <dbReference type="SAM" id="Phobius"/>
    </source>
</evidence>